<dbReference type="HOGENOM" id="CLU_000604_92_3_9"/>
<keyword evidence="7" id="KW-0067">ATP-binding</keyword>
<dbReference type="GO" id="GO:0005886">
    <property type="term" value="C:plasma membrane"/>
    <property type="evidence" value="ECO:0007669"/>
    <property type="project" value="UniProtKB-SubCell"/>
</dbReference>
<protein>
    <submittedName>
        <fullName evidence="11">Putative sugar ABC transporter, ATP binding protein</fullName>
    </submittedName>
</protein>
<evidence type="ECO:0000256" key="9">
    <source>
        <dbReference type="ARBA" id="ARBA00023136"/>
    </source>
</evidence>
<comment type="subcellular location">
    <subcellularLocation>
        <location evidence="1">Cell membrane</location>
        <topology evidence="1">Peripheral membrane protein</topology>
    </subcellularLocation>
</comment>
<dbReference type="PANTHER" id="PTHR43790:SF1">
    <property type="entry name" value="XYLOSE IMPORT ATP-BINDING PROTEIN XYLG"/>
    <property type="match status" value="1"/>
</dbReference>
<keyword evidence="12" id="KW-1185">Reference proteome</keyword>
<evidence type="ECO:0000256" key="2">
    <source>
        <dbReference type="ARBA" id="ARBA00022448"/>
    </source>
</evidence>
<keyword evidence="3" id="KW-1003">Cell membrane</keyword>
<evidence type="ECO:0000256" key="6">
    <source>
        <dbReference type="ARBA" id="ARBA00022741"/>
    </source>
</evidence>
<dbReference type="SUPFAM" id="SSF52540">
    <property type="entry name" value="P-loop containing nucleoside triphosphate hydrolases"/>
    <property type="match status" value="2"/>
</dbReference>
<feature type="domain" description="ABC transporter" evidence="10">
    <location>
        <begin position="14"/>
        <end position="250"/>
    </location>
</feature>
<keyword evidence="9" id="KW-0472">Membrane</keyword>
<dbReference type="InterPro" id="IPR003439">
    <property type="entry name" value="ABC_transporter-like_ATP-bd"/>
</dbReference>
<dbReference type="GO" id="GO:0005524">
    <property type="term" value="F:ATP binding"/>
    <property type="evidence" value="ECO:0007669"/>
    <property type="project" value="UniProtKB-KW"/>
</dbReference>
<keyword evidence="6" id="KW-0547">Nucleotide-binding</keyword>
<dbReference type="FunFam" id="3.40.50.300:FF:000127">
    <property type="entry name" value="Ribose import ATP-binding protein RbsA"/>
    <property type="match status" value="1"/>
</dbReference>
<dbReference type="InterPro" id="IPR050107">
    <property type="entry name" value="ABC_carbohydrate_import_ATPase"/>
</dbReference>
<keyword evidence="4" id="KW-0762">Sugar transport</keyword>
<evidence type="ECO:0000256" key="7">
    <source>
        <dbReference type="ARBA" id="ARBA00022840"/>
    </source>
</evidence>
<dbReference type="CDD" id="cd03215">
    <property type="entry name" value="ABC_Carb_Monos_II"/>
    <property type="match status" value="1"/>
</dbReference>
<evidence type="ECO:0000313" key="12">
    <source>
        <dbReference type="Proteomes" id="UP000018227"/>
    </source>
</evidence>
<sequence length="503" mass="55522">MFRKRVRIMSDNILCVKNIKKSFGGVHALKGVDLTIKKGETHCLAGENGCGKSTIIKVISGFYRPDEGTIEIDGKIYNNMSTADAIAAGIQVIYQDFSIFPNLTVMENLAFNQILSEKKKLVNKQKFRRIAEEAVKKINFDVDLDARVETLPVADKQLIAISRALLHNAKLIIMDEPTTALTKKEVTRLFGIIEELKKEGITILFVSHKLDEVFEISDSITILRNGQNVHRCLVSEMTEEKFTYYMTGRSIDTSHIKESKDLSKAEKVLEVTDLSAAGFEHVNFCLYAGEVLGIAGQLGSGRTELSLVLFGISKLTSGSIRISGEEVRLKNVTDAQKHGIALVPEDRLTEGLFLPQPIYKNIAVTSLKKLSGLLGIVKESSLKNLSAHWVEEIGVVTNDHTLPVQTLSGGNQQKVVLARWLATNPKILILNGPTVGVDIGAKYDIHKLLRELAKQGMAVLVVSDDIAEITALCDRALIMKSGKMTQEFKGENLTDENLYQATI</sequence>
<reference evidence="11 12" key="1">
    <citation type="submission" date="2013-06" db="EMBL/GenBank/DDBJ databases">
        <authorList>
            <person name="Weinstock G."/>
            <person name="Sodergren E."/>
            <person name="Clifton S."/>
            <person name="Fulton L."/>
            <person name="Fulton B."/>
            <person name="Courtney L."/>
            <person name="Fronick C."/>
            <person name="Harrison M."/>
            <person name="Strong C."/>
            <person name="Farmer C."/>
            <person name="Delahaunty K."/>
            <person name="Markovic C."/>
            <person name="Hall O."/>
            <person name="Minx P."/>
            <person name="Tomlinson C."/>
            <person name="Mitreva M."/>
            <person name="Nelson J."/>
            <person name="Hou S."/>
            <person name="Wollam A."/>
            <person name="Pepin K.H."/>
            <person name="Johnson M."/>
            <person name="Bhonagiri V."/>
            <person name="Nash W.E."/>
            <person name="Warren W."/>
            <person name="Chinwalla A."/>
            <person name="Mardis E.R."/>
            <person name="Wilson R.K."/>
        </authorList>
    </citation>
    <scope>NUCLEOTIDE SEQUENCE [LARGE SCALE GENOMIC DNA]</scope>
    <source>
        <strain evidence="11 12">ATCC 51271</strain>
    </source>
</reference>
<evidence type="ECO:0000256" key="5">
    <source>
        <dbReference type="ARBA" id="ARBA00022737"/>
    </source>
</evidence>
<dbReference type="CDD" id="cd03216">
    <property type="entry name" value="ABC_Carb_Monos_I"/>
    <property type="match status" value="1"/>
</dbReference>
<keyword evidence="8" id="KW-1278">Translocase</keyword>
<organism evidence="11 12">
    <name type="scientific">Catonella morbi ATCC 51271</name>
    <dbReference type="NCBI Taxonomy" id="592026"/>
    <lineage>
        <taxon>Bacteria</taxon>
        <taxon>Bacillati</taxon>
        <taxon>Bacillota</taxon>
        <taxon>Clostridia</taxon>
        <taxon>Lachnospirales</taxon>
        <taxon>Lachnospiraceae</taxon>
        <taxon>Catonella</taxon>
    </lineage>
</organism>
<evidence type="ECO:0000256" key="4">
    <source>
        <dbReference type="ARBA" id="ARBA00022597"/>
    </source>
</evidence>
<evidence type="ECO:0000256" key="1">
    <source>
        <dbReference type="ARBA" id="ARBA00004202"/>
    </source>
</evidence>
<dbReference type="Proteomes" id="UP000018227">
    <property type="component" value="Unassembled WGS sequence"/>
</dbReference>
<evidence type="ECO:0000256" key="8">
    <source>
        <dbReference type="ARBA" id="ARBA00022967"/>
    </source>
</evidence>
<dbReference type="PANTHER" id="PTHR43790">
    <property type="entry name" value="CARBOHYDRATE TRANSPORT ATP-BINDING PROTEIN MG119-RELATED"/>
    <property type="match status" value="1"/>
</dbReference>
<dbReference type="PROSITE" id="PS00211">
    <property type="entry name" value="ABC_TRANSPORTER_1"/>
    <property type="match status" value="1"/>
</dbReference>
<feature type="domain" description="ABC transporter" evidence="10">
    <location>
        <begin position="257"/>
        <end position="503"/>
    </location>
</feature>
<dbReference type="EMBL" id="ACIL03000009">
    <property type="protein sequence ID" value="ESL03601.1"/>
    <property type="molecule type" value="Genomic_DNA"/>
</dbReference>
<dbReference type="AlphaFoldDB" id="V2Y7G6"/>
<keyword evidence="2" id="KW-0813">Transport</keyword>
<dbReference type="InterPro" id="IPR027417">
    <property type="entry name" value="P-loop_NTPase"/>
</dbReference>
<evidence type="ECO:0000256" key="3">
    <source>
        <dbReference type="ARBA" id="ARBA00022475"/>
    </source>
</evidence>
<keyword evidence="5" id="KW-0677">Repeat</keyword>
<dbReference type="InterPro" id="IPR003593">
    <property type="entry name" value="AAA+_ATPase"/>
</dbReference>
<evidence type="ECO:0000313" key="11">
    <source>
        <dbReference type="EMBL" id="ESL03601.1"/>
    </source>
</evidence>
<dbReference type="Pfam" id="PF00005">
    <property type="entry name" value="ABC_tran"/>
    <property type="match status" value="2"/>
</dbReference>
<comment type="caution">
    <text evidence="11">The sequence shown here is derived from an EMBL/GenBank/DDBJ whole genome shotgun (WGS) entry which is preliminary data.</text>
</comment>
<dbReference type="GO" id="GO:0016887">
    <property type="term" value="F:ATP hydrolysis activity"/>
    <property type="evidence" value="ECO:0007669"/>
    <property type="project" value="InterPro"/>
</dbReference>
<dbReference type="InterPro" id="IPR017871">
    <property type="entry name" value="ABC_transporter-like_CS"/>
</dbReference>
<dbReference type="PROSITE" id="PS50893">
    <property type="entry name" value="ABC_TRANSPORTER_2"/>
    <property type="match status" value="2"/>
</dbReference>
<dbReference type="eggNOG" id="COG1129">
    <property type="taxonomic scope" value="Bacteria"/>
</dbReference>
<dbReference type="Gene3D" id="3.40.50.300">
    <property type="entry name" value="P-loop containing nucleotide triphosphate hydrolases"/>
    <property type="match status" value="2"/>
</dbReference>
<dbReference type="SMART" id="SM00382">
    <property type="entry name" value="AAA"/>
    <property type="match status" value="2"/>
</dbReference>
<accession>V2Y7G6</accession>
<evidence type="ECO:0000259" key="10">
    <source>
        <dbReference type="PROSITE" id="PS50893"/>
    </source>
</evidence>
<proteinExistence type="predicted"/>
<gene>
    <name evidence="11" type="ORF">GCWU0000282_001313</name>
</gene>
<name>V2Y7G6_9FIRM</name>
<dbReference type="STRING" id="592026.GCWU0000282_001313"/>